<dbReference type="Proteomes" id="UP000540685">
    <property type="component" value="Unassembled WGS sequence"/>
</dbReference>
<organism evidence="1 2">
    <name type="scientific">Streptosporangium becharense</name>
    <dbReference type="NCBI Taxonomy" id="1816182"/>
    <lineage>
        <taxon>Bacteria</taxon>
        <taxon>Bacillati</taxon>
        <taxon>Actinomycetota</taxon>
        <taxon>Actinomycetes</taxon>
        <taxon>Streptosporangiales</taxon>
        <taxon>Streptosporangiaceae</taxon>
        <taxon>Streptosporangium</taxon>
    </lineage>
</organism>
<proteinExistence type="predicted"/>
<gene>
    <name evidence="1" type="ORF">F4562_003334</name>
</gene>
<accession>A0A7W9MGL8</accession>
<name>A0A7W9MGL8_9ACTN</name>
<comment type="caution">
    <text evidence="1">The sequence shown here is derived from an EMBL/GenBank/DDBJ whole genome shotgun (WGS) entry which is preliminary data.</text>
</comment>
<protein>
    <recommendedName>
        <fullName evidence="3">DUF1918 domain-containing protein</fullName>
    </recommendedName>
</protein>
<dbReference type="AlphaFoldDB" id="A0A7W9MGL8"/>
<evidence type="ECO:0008006" key="3">
    <source>
        <dbReference type="Google" id="ProtNLM"/>
    </source>
</evidence>
<keyword evidence="2" id="KW-1185">Reference proteome</keyword>
<dbReference type="RefSeq" id="WP_184547619.1">
    <property type="nucleotide sequence ID" value="NZ_JACHMP010000001.1"/>
</dbReference>
<evidence type="ECO:0000313" key="2">
    <source>
        <dbReference type="Proteomes" id="UP000540685"/>
    </source>
</evidence>
<dbReference type="EMBL" id="JACHMP010000001">
    <property type="protein sequence ID" value="MBB5820272.1"/>
    <property type="molecule type" value="Genomic_DNA"/>
</dbReference>
<sequence length="87" mass="10062">MSRLDDIRQTWPEQTAVQHRGTGATGVITPCPLRDPIARDRRVRPTPHLLLNSSDPGVVWVRWDDQRPGCWMRPAQLRKIRARGRTQ</sequence>
<evidence type="ECO:0000313" key="1">
    <source>
        <dbReference type="EMBL" id="MBB5820272.1"/>
    </source>
</evidence>
<reference evidence="1 2" key="1">
    <citation type="submission" date="2020-08" db="EMBL/GenBank/DDBJ databases">
        <title>Sequencing the genomes of 1000 actinobacteria strains.</title>
        <authorList>
            <person name="Klenk H.-P."/>
        </authorList>
    </citation>
    <scope>NUCLEOTIDE SEQUENCE [LARGE SCALE GENOMIC DNA]</scope>
    <source>
        <strain evidence="1 2">DSM 46887</strain>
    </source>
</reference>